<organism evidence="5 6">
    <name type="scientific">Nonomuraea pusilla</name>
    <dbReference type="NCBI Taxonomy" id="46177"/>
    <lineage>
        <taxon>Bacteria</taxon>
        <taxon>Bacillati</taxon>
        <taxon>Actinomycetota</taxon>
        <taxon>Actinomycetes</taxon>
        <taxon>Streptosporangiales</taxon>
        <taxon>Streptosporangiaceae</taxon>
        <taxon>Nonomuraea</taxon>
    </lineage>
</organism>
<keyword evidence="6" id="KW-1185">Reference proteome</keyword>
<gene>
    <name evidence="5" type="ORF">SAMN05660976_08070</name>
</gene>
<name>A0A1H8IJ67_9ACTN</name>
<feature type="domain" description="HTH gntR-type" evidence="4">
    <location>
        <begin position="18"/>
        <end position="86"/>
    </location>
</feature>
<keyword evidence="3" id="KW-0804">Transcription</keyword>
<dbReference type="Gene3D" id="1.20.120.530">
    <property type="entry name" value="GntR ligand-binding domain-like"/>
    <property type="match status" value="1"/>
</dbReference>
<dbReference type="InterPro" id="IPR008920">
    <property type="entry name" value="TF_FadR/GntR_C"/>
</dbReference>
<dbReference type="InterPro" id="IPR036388">
    <property type="entry name" value="WH-like_DNA-bd_sf"/>
</dbReference>
<dbReference type="InterPro" id="IPR000524">
    <property type="entry name" value="Tscrpt_reg_HTH_GntR"/>
</dbReference>
<dbReference type="Pfam" id="PF00392">
    <property type="entry name" value="GntR"/>
    <property type="match status" value="1"/>
</dbReference>
<keyword evidence="2" id="KW-0238">DNA-binding</keyword>
<dbReference type="PANTHER" id="PTHR43537">
    <property type="entry name" value="TRANSCRIPTIONAL REGULATOR, GNTR FAMILY"/>
    <property type="match status" value="1"/>
</dbReference>
<evidence type="ECO:0000256" key="3">
    <source>
        <dbReference type="ARBA" id="ARBA00023163"/>
    </source>
</evidence>
<accession>A0A1H8IJ67</accession>
<dbReference type="Proteomes" id="UP000198953">
    <property type="component" value="Unassembled WGS sequence"/>
</dbReference>
<dbReference type="Gene3D" id="1.10.10.10">
    <property type="entry name" value="Winged helix-like DNA-binding domain superfamily/Winged helix DNA-binding domain"/>
    <property type="match status" value="1"/>
</dbReference>
<dbReference type="GO" id="GO:0003677">
    <property type="term" value="F:DNA binding"/>
    <property type="evidence" value="ECO:0007669"/>
    <property type="project" value="UniProtKB-KW"/>
</dbReference>
<reference evidence="5 6" key="1">
    <citation type="submission" date="2016-10" db="EMBL/GenBank/DDBJ databases">
        <authorList>
            <person name="de Groot N.N."/>
        </authorList>
    </citation>
    <scope>NUCLEOTIDE SEQUENCE [LARGE SCALE GENOMIC DNA]</scope>
    <source>
        <strain evidence="5 6">DSM 43357</strain>
    </source>
</reference>
<proteinExistence type="predicted"/>
<dbReference type="SUPFAM" id="SSF48008">
    <property type="entry name" value="GntR ligand-binding domain-like"/>
    <property type="match status" value="1"/>
</dbReference>
<dbReference type="STRING" id="46177.SAMN05660976_08070"/>
<evidence type="ECO:0000259" key="4">
    <source>
        <dbReference type="PROSITE" id="PS50949"/>
    </source>
</evidence>
<evidence type="ECO:0000256" key="1">
    <source>
        <dbReference type="ARBA" id="ARBA00023015"/>
    </source>
</evidence>
<protein>
    <submittedName>
        <fullName evidence="5">Transcriptional regulator, GntR family</fullName>
    </submittedName>
</protein>
<evidence type="ECO:0000313" key="6">
    <source>
        <dbReference type="Proteomes" id="UP000198953"/>
    </source>
</evidence>
<keyword evidence="1" id="KW-0805">Transcription regulation</keyword>
<dbReference type="AlphaFoldDB" id="A0A1H8IJ67"/>
<dbReference type="SMART" id="SM00895">
    <property type="entry name" value="FCD"/>
    <property type="match status" value="1"/>
</dbReference>
<sequence length="258" mass="28505">MNQPSARQRQSSSEANYRPGYEIAAELILEYILREGLRPGDRLPTEKELAEAVQMSRTVVREAVKILSALKRLSVQKGRGIYVAEPEDAPWRESFAQFLPADLGQVDQMFEFRRHIESATARLAAQRAVPAQVKALHEAARLSAEAAERNDVEDFARSDEQFHQAVAAAAANMFMSATIESVQRLQRQVSVIGLAGVAGGSLVVAADQHLAIAQAIASGDEGQAVTLMTQHIDMTRQQFQEEIRHRLLSRDEGTHANH</sequence>
<evidence type="ECO:0000313" key="5">
    <source>
        <dbReference type="EMBL" id="SEN68256.1"/>
    </source>
</evidence>
<dbReference type="GO" id="GO:0003700">
    <property type="term" value="F:DNA-binding transcription factor activity"/>
    <property type="evidence" value="ECO:0007669"/>
    <property type="project" value="InterPro"/>
</dbReference>
<dbReference type="RefSeq" id="WP_218154221.1">
    <property type="nucleotide sequence ID" value="NZ_FOBF01000032.1"/>
</dbReference>
<evidence type="ECO:0000256" key="2">
    <source>
        <dbReference type="ARBA" id="ARBA00023125"/>
    </source>
</evidence>
<dbReference type="PROSITE" id="PS50949">
    <property type="entry name" value="HTH_GNTR"/>
    <property type="match status" value="1"/>
</dbReference>
<dbReference type="SMART" id="SM00345">
    <property type="entry name" value="HTH_GNTR"/>
    <property type="match status" value="1"/>
</dbReference>
<dbReference type="SUPFAM" id="SSF46785">
    <property type="entry name" value="Winged helix' DNA-binding domain"/>
    <property type="match status" value="1"/>
</dbReference>
<dbReference type="InterPro" id="IPR036390">
    <property type="entry name" value="WH_DNA-bd_sf"/>
</dbReference>
<dbReference type="Pfam" id="PF07729">
    <property type="entry name" value="FCD"/>
    <property type="match status" value="1"/>
</dbReference>
<dbReference type="CDD" id="cd07377">
    <property type="entry name" value="WHTH_GntR"/>
    <property type="match status" value="1"/>
</dbReference>
<dbReference type="EMBL" id="FOBF01000032">
    <property type="protein sequence ID" value="SEN68256.1"/>
    <property type="molecule type" value="Genomic_DNA"/>
</dbReference>
<dbReference type="InterPro" id="IPR011711">
    <property type="entry name" value="GntR_C"/>
</dbReference>
<dbReference type="PANTHER" id="PTHR43537:SF5">
    <property type="entry name" value="UXU OPERON TRANSCRIPTIONAL REGULATOR"/>
    <property type="match status" value="1"/>
</dbReference>